<sequence>MNRLAPWTTVEETTLRLHYPVDGPRKCVELLPKRNLYSIYAKARLLGLRAPKVPPTAGKRFATKYPPNDAVDTAIREGYAACKGRGDVAKIAARVGRPRWWVSKRAAELGIAKPPLRQPPWSTEELAILEACGHMSVTHIAKKLRDAGFSRTPSAVGNALKRNHIDRTDPDTWSARELGGLLGVTGKTVVDWIERRSLPASRAGTRRSEDQGDIWVIKRNGLRRWLASNPGFVDLRKVDQVWFMDLAFGG</sequence>
<dbReference type="EMBL" id="CP011371">
    <property type="protein sequence ID" value="AKJ28761.1"/>
    <property type="molecule type" value="Genomic_DNA"/>
</dbReference>
<dbReference type="Proteomes" id="UP000035352">
    <property type="component" value="Chromosome"/>
</dbReference>
<dbReference type="KEGG" id="pbh:AAW51_2070"/>
<evidence type="ECO:0000313" key="2">
    <source>
        <dbReference type="Proteomes" id="UP000035352"/>
    </source>
</evidence>
<name>A0A0G3BN42_9BURK</name>
<keyword evidence="2" id="KW-1185">Reference proteome</keyword>
<dbReference type="STRING" id="413882.AAW51_2070"/>
<gene>
    <name evidence="1" type="ORF">AAW51_2070</name>
</gene>
<protein>
    <submittedName>
        <fullName evidence="1">Uncharacterized protein</fullName>
    </submittedName>
</protein>
<organism evidence="1 2">
    <name type="scientific">Caldimonas brevitalea</name>
    <dbReference type="NCBI Taxonomy" id="413882"/>
    <lineage>
        <taxon>Bacteria</taxon>
        <taxon>Pseudomonadati</taxon>
        <taxon>Pseudomonadota</taxon>
        <taxon>Betaproteobacteria</taxon>
        <taxon>Burkholderiales</taxon>
        <taxon>Sphaerotilaceae</taxon>
        <taxon>Caldimonas</taxon>
    </lineage>
</organism>
<proteinExistence type="predicted"/>
<reference evidence="1 2" key="1">
    <citation type="submission" date="2015-05" db="EMBL/GenBank/DDBJ databases">
        <authorList>
            <person name="Tang B."/>
            <person name="Yu Y."/>
        </authorList>
    </citation>
    <scope>NUCLEOTIDE SEQUENCE [LARGE SCALE GENOMIC DNA]</scope>
    <source>
        <strain evidence="1 2">DSM 7029</strain>
    </source>
</reference>
<accession>A0A0G3BN42</accession>
<evidence type="ECO:0000313" key="1">
    <source>
        <dbReference type="EMBL" id="AKJ28761.1"/>
    </source>
</evidence>
<dbReference type="AlphaFoldDB" id="A0A0G3BN42"/>